<evidence type="ECO:0000259" key="15">
    <source>
        <dbReference type="PROSITE" id="PS50109"/>
    </source>
</evidence>
<evidence type="ECO:0000256" key="5">
    <source>
        <dbReference type="ARBA" id="ARBA00022553"/>
    </source>
</evidence>
<dbReference type="SMART" id="SM00388">
    <property type="entry name" value="HisKA"/>
    <property type="match status" value="1"/>
</dbReference>
<keyword evidence="12" id="KW-0902">Two-component regulatory system</keyword>
<dbReference type="InterPro" id="IPR004358">
    <property type="entry name" value="Sig_transdc_His_kin-like_C"/>
</dbReference>
<dbReference type="SUPFAM" id="SSF47384">
    <property type="entry name" value="Homodimeric domain of signal transducing histidine kinase"/>
    <property type="match status" value="1"/>
</dbReference>
<dbReference type="SUPFAM" id="SSF158472">
    <property type="entry name" value="HAMP domain-like"/>
    <property type="match status" value="1"/>
</dbReference>
<keyword evidence="6" id="KW-0808">Transferase</keyword>
<feature type="domain" description="HAMP" evidence="16">
    <location>
        <begin position="177"/>
        <end position="231"/>
    </location>
</feature>
<dbReference type="PANTHER" id="PTHR45436:SF5">
    <property type="entry name" value="SENSOR HISTIDINE KINASE TRCS"/>
    <property type="match status" value="1"/>
</dbReference>
<dbReference type="InterPro" id="IPR005467">
    <property type="entry name" value="His_kinase_dom"/>
</dbReference>
<dbReference type="InterPro" id="IPR003660">
    <property type="entry name" value="HAMP_dom"/>
</dbReference>
<evidence type="ECO:0000256" key="7">
    <source>
        <dbReference type="ARBA" id="ARBA00022692"/>
    </source>
</evidence>
<evidence type="ECO:0000256" key="2">
    <source>
        <dbReference type="ARBA" id="ARBA00004651"/>
    </source>
</evidence>
<feature type="transmembrane region" description="Helical" evidence="14">
    <location>
        <begin position="7"/>
        <end position="30"/>
    </location>
</feature>
<dbReference type="SMART" id="SM00304">
    <property type="entry name" value="HAMP"/>
    <property type="match status" value="1"/>
</dbReference>
<dbReference type="EC" id="2.7.13.3" evidence="3"/>
<dbReference type="EMBL" id="JACWFH010000009">
    <property type="protein sequence ID" value="MBY0097017.1"/>
    <property type="molecule type" value="Genomic_DNA"/>
</dbReference>
<evidence type="ECO:0000256" key="1">
    <source>
        <dbReference type="ARBA" id="ARBA00000085"/>
    </source>
</evidence>
<dbReference type="Gene3D" id="3.30.565.10">
    <property type="entry name" value="Histidine kinase-like ATPase, C-terminal domain"/>
    <property type="match status" value="1"/>
</dbReference>
<evidence type="ECO:0000256" key="3">
    <source>
        <dbReference type="ARBA" id="ARBA00012438"/>
    </source>
</evidence>
<protein>
    <recommendedName>
        <fullName evidence="3">histidine kinase</fullName>
        <ecNumber evidence="3">2.7.13.3</ecNumber>
    </recommendedName>
</protein>
<keyword evidence="9 17" id="KW-0418">Kinase</keyword>
<evidence type="ECO:0000259" key="16">
    <source>
        <dbReference type="PROSITE" id="PS50885"/>
    </source>
</evidence>
<dbReference type="Pfam" id="PF00672">
    <property type="entry name" value="HAMP"/>
    <property type="match status" value="1"/>
</dbReference>
<name>A0ABS7K434_9BACI</name>
<evidence type="ECO:0000256" key="11">
    <source>
        <dbReference type="ARBA" id="ARBA00022989"/>
    </source>
</evidence>
<dbReference type="Gene3D" id="6.10.340.10">
    <property type="match status" value="1"/>
</dbReference>
<keyword evidence="13 14" id="KW-0472">Membrane</keyword>
<evidence type="ECO:0000256" key="4">
    <source>
        <dbReference type="ARBA" id="ARBA00022475"/>
    </source>
</evidence>
<dbReference type="PANTHER" id="PTHR45436">
    <property type="entry name" value="SENSOR HISTIDINE KINASE YKOH"/>
    <property type="match status" value="1"/>
</dbReference>
<comment type="caution">
    <text evidence="17">The sequence shown here is derived from an EMBL/GenBank/DDBJ whole genome shotgun (WGS) entry which is preliminary data.</text>
</comment>
<evidence type="ECO:0000256" key="13">
    <source>
        <dbReference type="ARBA" id="ARBA00023136"/>
    </source>
</evidence>
<keyword evidence="8" id="KW-0547">Nucleotide-binding</keyword>
<evidence type="ECO:0000313" key="18">
    <source>
        <dbReference type="Proteomes" id="UP000769780"/>
    </source>
</evidence>
<organism evidence="17 18">
    <name type="scientific">Mesobacillus maritimus</name>
    <dbReference type="NCBI Taxonomy" id="1643336"/>
    <lineage>
        <taxon>Bacteria</taxon>
        <taxon>Bacillati</taxon>
        <taxon>Bacillota</taxon>
        <taxon>Bacilli</taxon>
        <taxon>Bacillales</taxon>
        <taxon>Bacillaceae</taxon>
        <taxon>Mesobacillus</taxon>
    </lineage>
</organism>
<evidence type="ECO:0000256" key="6">
    <source>
        <dbReference type="ARBA" id="ARBA00022679"/>
    </source>
</evidence>
<dbReference type="CDD" id="cd00082">
    <property type="entry name" value="HisKA"/>
    <property type="match status" value="1"/>
</dbReference>
<keyword evidence="11 14" id="KW-1133">Transmembrane helix</keyword>
<dbReference type="PROSITE" id="PS50885">
    <property type="entry name" value="HAMP"/>
    <property type="match status" value="1"/>
</dbReference>
<keyword evidence="10" id="KW-0067">ATP-binding</keyword>
<dbReference type="InterPro" id="IPR036890">
    <property type="entry name" value="HATPase_C_sf"/>
</dbReference>
<comment type="catalytic activity">
    <reaction evidence="1">
        <text>ATP + protein L-histidine = ADP + protein N-phospho-L-histidine.</text>
        <dbReference type="EC" id="2.7.13.3"/>
    </reaction>
</comment>
<dbReference type="InterPro" id="IPR003661">
    <property type="entry name" value="HisK_dim/P_dom"/>
</dbReference>
<evidence type="ECO:0000313" key="17">
    <source>
        <dbReference type="EMBL" id="MBY0097017.1"/>
    </source>
</evidence>
<gene>
    <name evidence="17" type="ORF">H0185_09360</name>
</gene>
<evidence type="ECO:0000256" key="10">
    <source>
        <dbReference type="ARBA" id="ARBA00022840"/>
    </source>
</evidence>
<reference evidence="17 18" key="1">
    <citation type="submission" date="2020-07" db="EMBL/GenBank/DDBJ databases">
        <title>Fungal Genomes of the International Space Station.</title>
        <authorList>
            <person name="Seuylemezian A."/>
            <person name="Singh N.K."/>
            <person name="Wood J."/>
            <person name="Venkateswaran K."/>
        </authorList>
    </citation>
    <scope>NUCLEOTIDE SEQUENCE [LARGE SCALE GENOMIC DNA]</scope>
    <source>
        <strain evidence="17 18">PL-B2</strain>
    </source>
</reference>
<proteinExistence type="predicted"/>
<dbReference type="GO" id="GO:0016301">
    <property type="term" value="F:kinase activity"/>
    <property type="evidence" value="ECO:0007669"/>
    <property type="project" value="UniProtKB-KW"/>
</dbReference>
<dbReference type="InterPro" id="IPR003594">
    <property type="entry name" value="HATPase_dom"/>
</dbReference>
<dbReference type="Pfam" id="PF00512">
    <property type="entry name" value="HisKA"/>
    <property type="match status" value="1"/>
</dbReference>
<dbReference type="PRINTS" id="PR00344">
    <property type="entry name" value="BCTRLSENSOR"/>
</dbReference>
<feature type="transmembrane region" description="Helical" evidence="14">
    <location>
        <begin position="155"/>
        <end position="180"/>
    </location>
</feature>
<evidence type="ECO:0000256" key="8">
    <source>
        <dbReference type="ARBA" id="ARBA00022741"/>
    </source>
</evidence>
<evidence type="ECO:0000256" key="14">
    <source>
        <dbReference type="SAM" id="Phobius"/>
    </source>
</evidence>
<comment type="subcellular location">
    <subcellularLocation>
        <location evidence="2">Cell membrane</location>
        <topology evidence="2">Multi-pass membrane protein</topology>
    </subcellularLocation>
</comment>
<accession>A0ABS7K434</accession>
<dbReference type="Proteomes" id="UP000769780">
    <property type="component" value="Unassembled WGS sequence"/>
</dbReference>
<dbReference type="CDD" id="cd06225">
    <property type="entry name" value="HAMP"/>
    <property type="match status" value="1"/>
</dbReference>
<evidence type="ECO:0000256" key="9">
    <source>
        <dbReference type="ARBA" id="ARBA00022777"/>
    </source>
</evidence>
<dbReference type="Gene3D" id="1.10.287.130">
    <property type="match status" value="1"/>
</dbReference>
<keyword evidence="18" id="KW-1185">Reference proteome</keyword>
<dbReference type="SUPFAM" id="SSF55874">
    <property type="entry name" value="ATPase domain of HSP90 chaperone/DNA topoisomerase II/histidine kinase"/>
    <property type="match status" value="1"/>
</dbReference>
<feature type="domain" description="Histidine kinase" evidence="15">
    <location>
        <begin position="239"/>
        <end position="450"/>
    </location>
</feature>
<keyword evidence="4" id="KW-1003">Cell membrane</keyword>
<dbReference type="InterPro" id="IPR050428">
    <property type="entry name" value="TCS_sensor_his_kinase"/>
</dbReference>
<keyword evidence="5" id="KW-0597">Phosphoprotein</keyword>
<dbReference type="PROSITE" id="PS50109">
    <property type="entry name" value="HIS_KIN"/>
    <property type="match status" value="1"/>
</dbReference>
<evidence type="ECO:0000256" key="12">
    <source>
        <dbReference type="ARBA" id="ARBA00023012"/>
    </source>
</evidence>
<keyword evidence="7 14" id="KW-0812">Transmembrane</keyword>
<sequence>MKLRNKINLYTTVMFIVLLILVNLSIYLSFSKMMLDSEVERTVAEAKQAMNGINQVNSTVDLQNILLAYVPVNGMMQIVDKEANPGVGVAVPNQQDLREKPVRFHHKEVQTIVEYNNIPHAFVSIPMISRDGEVVELQVTENLESTAEMLNTLKLVLIIVTILAMIPVFISSSLLSNFITRPITSMIATMRDIKGSGQFKRIPLPKQSKDELYQMGETFNNMIELLEVNYEKQGQFISNASHELKTPLTVIESYASLLKRRGKDQPELFDESIQAIHSEAIRMKDLTQQLLLLARNEQHWLLEKEEIHLNEVVKEAVRSFEKAYNREVELKQETEVVINADLQRFKQLFFILMDNARKYSEERIVVKISSSKDQAVVSVTDRGIGIPSGELEKVYDRFYRVDKARSRKTGGFGLGLSLAKEIADAMEATIALESVEGLGTTAKISLPLSDSH</sequence>
<dbReference type="RefSeq" id="WP_221873234.1">
    <property type="nucleotide sequence ID" value="NZ_JACWFH010000009.1"/>
</dbReference>
<dbReference type="Pfam" id="PF02518">
    <property type="entry name" value="HATPase_c"/>
    <property type="match status" value="1"/>
</dbReference>
<dbReference type="InterPro" id="IPR036097">
    <property type="entry name" value="HisK_dim/P_sf"/>
</dbReference>
<dbReference type="SMART" id="SM00387">
    <property type="entry name" value="HATPase_c"/>
    <property type="match status" value="1"/>
</dbReference>
<dbReference type="CDD" id="cd00075">
    <property type="entry name" value="HATPase"/>
    <property type="match status" value="1"/>
</dbReference>